<evidence type="ECO:0000313" key="3">
    <source>
        <dbReference type="Proteomes" id="UP001178148"/>
    </source>
</evidence>
<organism evidence="2 3">
    <name type="scientific">Candidatus Endonucleibacter bathymodioli</name>
    <dbReference type="NCBI Taxonomy" id="539814"/>
    <lineage>
        <taxon>Bacteria</taxon>
        <taxon>Pseudomonadati</taxon>
        <taxon>Pseudomonadota</taxon>
        <taxon>Gammaproteobacteria</taxon>
        <taxon>Oceanospirillales</taxon>
        <taxon>Endozoicomonadaceae</taxon>
        <taxon>Candidatus Endonucleibacter</taxon>
    </lineage>
</organism>
<dbReference type="AlphaFoldDB" id="A0AA90NS26"/>
<dbReference type="InterPro" id="IPR016936">
    <property type="entry name" value="UCP029693"/>
</dbReference>
<comment type="caution">
    <text evidence="2">The sequence shown here is derived from an EMBL/GenBank/DDBJ whole genome shotgun (WGS) entry which is preliminary data.</text>
</comment>
<dbReference type="Pfam" id="PF10095">
    <property type="entry name" value="DUF2333"/>
    <property type="match status" value="1"/>
</dbReference>
<feature type="transmembrane region" description="Helical" evidence="1">
    <location>
        <begin position="25"/>
        <end position="44"/>
    </location>
</feature>
<accession>A0AA90NS26</accession>
<name>A0AA90NS26_9GAMM</name>
<proteinExistence type="predicted"/>
<evidence type="ECO:0000313" key="2">
    <source>
        <dbReference type="EMBL" id="MDP0588275.1"/>
    </source>
</evidence>
<gene>
    <name evidence="2" type="ORF">QS748_03375</name>
</gene>
<dbReference type="PIRSF" id="PIRSF029693">
    <property type="entry name" value="UCP029693"/>
    <property type="match status" value="1"/>
</dbReference>
<protein>
    <submittedName>
        <fullName evidence="2">DUF2333 family protein</fullName>
    </submittedName>
</protein>
<keyword evidence="1" id="KW-0472">Membrane</keyword>
<keyword evidence="1" id="KW-0812">Transmembrane</keyword>
<sequence>MTLGSIKKLMIASLLSITGGARGKILLVVMAVWLLLITGFAWYWSIEPNSFPVQESAKQMAASRGHKIVEGYTTVATLYRVTNTLLTKSGGYLSNDIMPPGVFLDNMQNWEHGVLTQVRDMARALRRDFSRYQSQSKEDPDLAVAEPQFNFSSKSWMLPATETEYQRGLNLLDSYMSRLSDKQDDAQIYTRADNLSQWLADVETRLGSLSQRLSACVGKSNLNTYLEEYSAASQLKNNKNNVSINTPWSKLDDIFYEARGTSWALIHLLHATEIDFIDILKNKNAQVSLKQIIWELENTQGSVWSPMILNGSGFGLIANHSLVMANYISRANAAMIELRRLLEKG</sequence>
<evidence type="ECO:0000256" key="1">
    <source>
        <dbReference type="SAM" id="Phobius"/>
    </source>
</evidence>
<keyword evidence="1" id="KW-1133">Transmembrane helix</keyword>
<dbReference type="Proteomes" id="UP001178148">
    <property type="component" value="Unassembled WGS sequence"/>
</dbReference>
<reference evidence="2 3" key="1">
    <citation type="journal article" date="2023" name="bioRxiv">
        <title>An intranuclear bacterial parasite of deep-sea mussels expresses apoptosis inhibitors acquired from its host.</title>
        <authorList>
            <person name="Gonzalez Porras M.A."/>
            <person name="Assie A."/>
            <person name="Tietjen M."/>
            <person name="Violette M."/>
            <person name="Kleiner M."/>
            <person name="Gruber-Vodicka H."/>
            <person name="Dubilier N."/>
            <person name="Leisch N."/>
        </authorList>
    </citation>
    <scope>NUCLEOTIDE SEQUENCE [LARGE SCALE GENOMIC DNA]</scope>
    <source>
        <strain evidence="2">IAP13</strain>
    </source>
</reference>
<keyword evidence="3" id="KW-1185">Reference proteome</keyword>
<dbReference type="EMBL" id="JASXSV010000003">
    <property type="protein sequence ID" value="MDP0588275.1"/>
    <property type="molecule type" value="Genomic_DNA"/>
</dbReference>